<proteinExistence type="predicted"/>
<sequence>MPAAEQNSEQSRLIGSNMPSRISYMNLVGNLSALIFVGGLGALYSLKLKHYLAPIYTKLLHASVGLLTITLGTVTIILAFYSEWFDFGEVLRYTNLVLVLIVMLFTILRPTLKVYFRLMERIENGN</sequence>
<gene>
    <name evidence="1" type="ORF">MSG28_001536</name>
</gene>
<evidence type="ECO:0000313" key="1">
    <source>
        <dbReference type="EMBL" id="KAI8440133.1"/>
    </source>
</evidence>
<name>A0ACC0KUF6_CHOFU</name>
<comment type="caution">
    <text evidence="1">The sequence shown here is derived from an EMBL/GenBank/DDBJ whole genome shotgun (WGS) entry which is preliminary data.</text>
</comment>
<dbReference type="EMBL" id="CM046102">
    <property type="protein sequence ID" value="KAI8440133.1"/>
    <property type="molecule type" value="Genomic_DNA"/>
</dbReference>
<keyword evidence="2" id="KW-1185">Reference proteome</keyword>
<evidence type="ECO:0000313" key="2">
    <source>
        <dbReference type="Proteomes" id="UP001064048"/>
    </source>
</evidence>
<organism evidence="1 2">
    <name type="scientific">Choristoneura fumiferana</name>
    <name type="common">Spruce budworm moth</name>
    <name type="synonym">Archips fumiferana</name>
    <dbReference type="NCBI Taxonomy" id="7141"/>
    <lineage>
        <taxon>Eukaryota</taxon>
        <taxon>Metazoa</taxon>
        <taxon>Ecdysozoa</taxon>
        <taxon>Arthropoda</taxon>
        <taxon>Hexapoda</taxon>
        <taxon>Insecta</taxon>
        <taxon>Pterygota</taxon>
        <taxon>Neoptera</taxon>
        <taxon>Endopterygota</taxon>
        <taxon>Lepidoptera</taxon>
        <taxon>Glossata</taxon>
        <taxon>Ditrysia</taxon>
        <taxon>Tortricoidea</taxon>
        <taxon>Tortricidae</taxon>
        <taxon>Tortricinae</taxon>
        <taxon>Choristoneura</taxon>
    </lineage>
</organism>
<dbReference type="Proteomes" id="UP001064048">
    <property type="component" value="Chromosome 2"/>
</dbReference>
<reference evidence="1 2" key="1">
    <citation type="journal article" date="2022" name="Genome Biol. Evol.">
        <title>The Spruce Budworm Genome: Reconstructing the Evolutionary History of Antifreeze Proteins.</title>
        <authorList>
            <person name="Beliveau C."/>
            <person name="Gagne P."/>
            <person name="Picq S."/>
            <person name="Vernygora O."/>
            <person name="Keeling C.I."/>
            <person name="Pinkney K."/>
            <person name="Doucet D."/>
            <person name="Wen F."/>
            <person name="Johnston J.S."/>
            <person name="Maaroufi H."/>
            <person name="Boyle B."/>
            <person name="Laroche J."/>
            <person name="Dewar K."/>
            <person name="Juretic N."/>
            <person name="Blackburn G."/>
            <person name="Nisole A."/>
            <person name="Brunet B."/>
            <person name="Brandao M."/>
            <person name="Lumley L."/>
            <person name="Duan J."/>
            <person name="Quan G."/>
            <person name="Lucarotti C.J."/>
            <person name="Roe A.D."/>
            <person name="Sperling F.A.H."/>
            <person name="Levesque R.C."/>
            <person name="Cusson M."/>
        </authorList>
    </citation>
    <scope>NUCLEOTIDE SEQUENCE [LARGE SCALE GENOMIC DNA]</scope>
    <source>
        <strain evidence="1">Glfc:IPQL:Cfum</strain>
    </source>
</reference>
<accession>A0ACC0KUF6</accession>
<protein>
    <submittedName>
        <fullName evidence="1">Uncharacterized protein</fullName>
    </submittedName>
</protein>